<dbReference type="SUPFAM" id="SSF56672">
    <property type="entry name" value="DNA/RNA polymerases"/>
    <property type="match status" value="1"/>
</dbReference>
<accession>A0A388JMZ6</accession>
<dbReference type="InterPro" id="IPR043502">
    <property type="entry name" value="DNA/RNA_pol_sf"/>
</dbReference>
<dbReference type="CDD" id="cd01650">
    <property type="entry name" value="RT_nLTR_like"/>
    <property type="match status" value="1"/>
</dbReference>
<feature type="domain" description="Reverse transcriptase" evidence="2">
    <location>
        <begin position="670"/>
        <end position="935"/>
    </location>
</feature>
<dbReference type="STRING" id="69332.A0A388JMZ6"/>
<feature type="compositionally biased region" description="Acidic residues" evidence="1">
    <location>
        <begin position="220"/>
        <end position="257"/>
    </location>
</feature>
<protein>
    <recommendedName>
        <fullName evidence="2">Reverse transcriptase domain-containing protein</fullName>
    </recommendedName>
</protein>
<dbReference type="OrthoDB" id="680809at2759"/>
<keyword evidence="4" id="KW-1185">Reference proteome</keyword>
<dbReference type="PANTHER" id="PTHR31635">
    <property type="entry name" value="REVERSE TRANSCRIPTASE DOMAIN-CONTAINING PROTEIN-RELATED"/>
    <property type="match status" value="1"/>
</dbReference>
<dbReference type="Gramene" id="GBG59200">
    <property type="protein sequence ID" value="GBG59200"/>
    <property type="gene ID" value="CBR_g32216"/>
</dbReference>
<feature type="compositionally biased region" description="Polar residues" evidence="1">
    <location>
        <begin position="39"/>
        <end position="67"/>
    </location>
</feature>
<dbReference type="InterPro" id="IPR000477">
    <property type="entry name" value="RT_dom"/>
</dbReference>
<feature type="compositionally biased region" description="Basic and acidic residues" evidence="1">
    <location>
        <begin position="1"/>
        <end position="37"/>
    </location>
</feature>
<dbReference type="Pfam" id="PF00078">
    <property type="entry name" value="RVT_1"/>
    <property type="match status" value="1"/>
</dbReference>
<dbReference type="SUPFAM" id="SSF56219">
    <property type="entry name" value="DNase I-like"/>
    <property type="match status" value="1"/>
</dbReference>
<proteinExistence type="predicted"/>
<dbReference type="Gene3D" id="3.60.10.10">
    <property type="entry name" value="Endonuclease/exonuclease/phosphatase"/>
    <property type="match status" value="1"/>
</dbReference>
<name>A0A388JMZ6_CHABU</name>
<dbReference type="AlphaFoldDB" id="A0A388JMZ6"/>
<dbReference type="Proteomes" id="UP000265515">
    <property type="component" value="Unassembled WGS sequence"/>
</dbReference>
<feature type="compositionally biased region" description="Basic and acidic residues" evidence="1">
    <location>
        <begin position="198"/>
        <end position="219"/>
    </location>
</feature>
<organism evidence="3 4">
    <name type="scientific">Chara braunii</name>
    <name type="common">Braun's stonewort</name>
    <dbReference type="NCBI Taxonomy" id="69332"/>
    <lineage>
        <taxon>Eukaryota</taxon>
        <taxon>Viridiplantae</taxon>
        <taxon>Streptophyta</taxon>
        <taxon>Charophyceae</taxon>
        <taxon>Charales</taxon>
        <taxon>Characeae</taxon>
        <taxon>Chara</taxon>
    </lineage>
</organism>
<dbReference type="InterPro" id="IPR036691">
    <property type="entry name" value="Endo/exonu/phosph_ase_sf"/>
</dbReference>
<feature type="compositionally biased region" description="Basic and acidic residues" evidence="1">
    <location>
        <begin position="130"/>
        <end position="139"/>
    </location>
</feature>
<feature type="compositionally biased region" description="Basic and acidic residues" evidence="1">
    <location>
        <begin position="149"/>
        <end position="187"/>
    </location>
</feature>
<evidence type="ECO:0000313" key="4">
    <source>
        <dbReference type="Proteomes" id="UP000265515"/>
    </source>
</evidence>
<dbReference type="EMBL" id="BFEA01000003">
    <property type="protein sequence ID" value="GBG59200.1"/>
    <property type="molecule type" value="Genomic_DNA"/>
</dbReference>
<reference evidence="3 4" key="1">
    <citation type="journal article" date="2018" name="Cell">
        <title>The Chara Genome: Secondary Complexity and Implications for Plant Terrestrialization.</title>
        <authorList>
            <person name="Nishiyama T."/>
            <person name="Sakayama H."/>
            <person name="Vries J.D."/>
            <person name="Buschmann H."/>
            <person name="Saint-Marcoux D."/>
            <person name="Ullrich K.K."/>
            <person name="Haas F.B."/>
            <person name="Vanderstraeten L."/>
            <person name="Becker D."/>
            <person name="Lang D."/>
            <person name="Vosolsobe S."/>
            <person name="Rombauts S."/>
            <person name="Wilhelmsson P.K.I."/>
            <person name="Janitza P."/>
            <person name="Kern R."/>
            <person name="Heyl A."/>
            <person name="Rumpler F."/>
            <person name="Villalobos L.I.A.C."/>
            <person name="Clay J.M."/>
            <person name="Skokan R."/>
            <person name="Toyoda A."/>
            <person name="Suzuki Y."/>
            <person name="Kagoshima H."/>
            <person name="Schijlen E."/>
            <person name="Tajeshwar N."/>
            <person name="Catarino B."/>
            <person name="Hetherington A.J."/>
            <person name="Saltykova A."/>
            <person name="Bonnot C."/>
            <person name="Breuninger H."/>
            <person name="Symeonidi A."/>
            <person name="Radhakrishnan G.V."/>
            <person name="Van Nieuwerburgh F."/>
            <person name="Deforce D."/>
            <person name="Chang C."/>
            <person name="Karol K.G."/>
            <person name="Hedrich R."/>
            <person name="Ulvskov P."/>
            <person name="Glockner G."/>
            <person name="Delwiche C.F."/>
            <person name="Petrasek J."/>
            <person name="Van de Peer Y."/>
            <person name="Friml J."/>
            <person name="Beilby M."/>
            <person name="Dolan L."/>
            <person name="Kohara Y."/>
            <person name="Sugano S."/>
            <person name="Fujiyama A."/>
            <person name="Delaux P.-M."/>
            <person name="Quint M."/>
            <person name="TheiBen G."/>
            <person name="Hagemann M."/>
            <person name="Harholt J."/>
            <person name="Dunand C."/>
            <person name="Zachgo S."/>
            <person name="Langdale J."/>
            <person name="Maumus F."/>
            <person name="Straeten D.V.D."/>
            <person name="Gould S.B."/>
            <person name="Rensing S.A."/>
        </authorList>
    </citation>
    <scope>NUCLEOTIDE SEQUENCE [LARGE SCALE GENOMIC DNA]</scope>
    <source>
        <strain evidence="3 4">S276</strain>
    </source>
</reference>
<evidence type="ECO:0000313" key="3">
    <source>
        <dbReference type="EMBL" id="GBG59200.1"/>
    </source>
</evidence>
<gene>
    <name evidence="3" type="ORF">CBR_g32216</name>
</gene>
<comment type="caution">
    <text evidence="3">The sequence shown here is derived from an EMBL/GenBank/DDBJ whole genome shotgun (WGS) entry which is preliminary data.</text>
</comment>
<evidence type="ECO:0000256" key="1">
    <source>
        <dbReference type="SAM" id="MobiDB-lite"/>
    </source>
</evidence>
<evidence type="ECO:0000259" key="2">
    <source>
        <dbReference type="PROSITE" id="PS50878"/>
    </source>
</evidence>
<feature type="region of interest" description="Disordered" evidence="1">
    <location>
        <begin position="1"/>
        <end position="263"/>
    </location>
</feature>
<dbReference type="PANTHER" id="PTHR31635:SF196">
    <property type="entry name" value="REVERSE TRANSCRIPTASE DOMAIN-CONTAINING PROTEIN-RELATED"/>
    <property type="match status" value="1"/>
</dbReference>
<dbReference type="PROSITE" id="PS50878">
    <property type="entry name" value="RT_POL"/>
    <property type="match status" value="1"/>
</dbReference>
<sequence length="948" mass="106469">MHGIGGEKPEERGKDREKDSGVKERGGRDLNISKDQDIGETSPSQEGLKGQQESPEVTVRLSSSLVDTSAPPPPSEGGGKLKGGGRCRKKQLTPGLERTSPSTEPIDLEQGSDEGFNNQDEEGLLSQANSKEKEWERSRSPKNRGVTVEGRERSGESGRKWISPERKRFDEMVEEEMREKGKGKGVQEEAAADEMVEEEMKEKGKVAEKIGEKRVKDDASDSEEMVQDSEDREDSSMMEEGGDSTDGGEEEMEDEEGISTTTQGSLSAILAAGDCHVCPVMLWWAEGGIKIVTRGGAELLTYEARSLPRNANITQQTGMDSMVERPVAADAEVLQLMMAELGCVDVYRSAHSEGRDFTWYGSVGRRSRLDMIWVSYQIYRNGSEMALLPTALSDHVKVIAAFPVGDTVMGRPQPSIPAWVFQSPEYKPLIRQHWESWLQARPQGLTDLQWRTQGNALLRGCLQARVTNNYRAHLATGQEFVDRLAALNGGPKDGQSEEEWWVERLEVVREWKEWEVVEAARWGRRSKVGWAVVGEKMSKRFFKELGKKRGIALMTAMDHPFDQQLPRQEATVGILCRVTDFYAYLFTEEEAWSTEDMTTIPQEHIWNHIAVGLAPEQAASLDSDVTQEEVYKAIAELPRLKASGVDGIPIEMYKAAQPFFVPLLTKAFNEVLQQEQLPIGFADAYVVLLFKKGTREDIRNWRPISILNATYKLLAKILANRLNTVLPSIINPSQAGFVPGRQIVSNIMLARQVLQNTEIQGQPMAFVVIDLEKAYDRVRWEFLLQCRIRRGVGPKFCSWTKLLLTCARTCMQVNGVRSGYIQLTRSVRQGCPLSPALYVIYIEALHDVLRGDDELQGLQIDQKLVLKSTAFADDTGAIIPPTTQQLRCLQRDLNLFARYSGARVHWQKSMAILPRDGTFPTWPTETSCVFWGSWSARMRGASCRWKDW</sequence>